<protein>
    <submittedName>
        <fullName evidence="2">Uncharacterized protein</fullName>
    </submittedName>
</protein>
<keyword evidence="1" id="KW-0472">Membrane</keyword>
<dbReference type="InParanoid" id="A0A1Y2GP52"/>
<dbReference type="RefSeq" id="XP_021881866.1">
    <property type="nucleotide sequence ID" value="XM_022030871.1"/>
</dbReference>
<reference evidence="2 3" key="1">
    <citation type="submission" date="2016-07" db="EMBL/GenBank/DDBJ databases">
        <title>Pervasive Adenine N6-methylation of Active Genes in Fungi.</title>
        <authorList>
            <consortium name="DOE Joint Genome Institute"/>
            <person name="Mondo S.J."/>
            <person name="Dannebaum R.O."/>
            <person name="Kuo R.C."/>
            <person name="Labutti K."/>
            <person name="Haridas S."/>
            <person name="Kuo A."/>
            <person name="Salamov A."/>
            <person name="Ahrendt S.R."/>
            <person name="Lipzen A."/>
            <person name="Sullivan W."/>
            <person name="Andreopoulos W.B."/>
            <person name="Clum A."/>
            <person name="Lindquist E."/>
            <person name="Daum C."/>
            <person name="Ramamoorthy G.K."/>
            <person name="Gryganskyi A."/>
            <person name="Culley D."/>
            <person name="Magnuson J.K."/>
            <person name="James T.Y."/>
            <person name="O'Malley M.A."/>
            <person name="Stajich J.E."/>
            <person name="Spatafora J.W."/>
            <person name="Visel A."/>
            <person name="Grigoriev I.V."/>
        </authorList>
    </citation>
    <scope>NUCLEOTIDE SEQUENCE [LARGE SCALE GENOMIC DNA]</scope>
    <source>
        <strain evidence="2 3">NRRL 3116</strain>
    </source>
</reference>
<keyword evidence="3" id="KW-1185">Reference proteome</keyword>
<gene>
    <name evidence="2" type="ORF">BCR41DRAFT_49180</name>
</gene>
<dbReference type="AlphaFoldDB" id="A0A1Y2GP52"/>
<organism evidence="2 3">
    <name type="scientific">Lobosporangium transversale</name>
    <dbReference type="NCBI Taxonomy" id="64571"/>
    <lineage>
        <taxon>Eukaryota</taxon>
        <taxon>Fungi</taxon>
        <taxon>Fungi incertae sedis</taxon>
        <taxon>Mucoromycota</taxon>
        <taxon>Mortierellomycotina</taxon>
        <taxon>Mortierellomycetes</taxon>
        <taxon>Mortierellales</taxon>
        <taxon>Mortierellaceae</taxon>
        <taxon>Lobosporangium</taxon>
    </lineage>
</organism>
<comment type="caution">
    <text evidence="2">The sequence shown here is derived from an EMBL/GenBank/DDBJ whole genome shotgun (WGS) entry which is preliminary data.</text>
</comment>
<proteinExistence type="predicted"/>
<name>A0A1Y2GP52_9FUNG</name>
<evidence type="ECO:0000313" key="2">
    <source>
        <dbReference type="EMBL" id="ORZ17479.1"/>
    </source>
</evidence>
<dbReference type="GeneID" id="33572712"/>
<sequence length="100" mass="11360">MALLSSIRLLFFLTHIPCQPSFIPTNPFFSLVPSIHSSEKKFILFQPLHIISLSPLLFLFFISSFSSSLFSLSLSALIYILPSFLLTLFTHFLSQFCPNT</sequence>
<accession>A0A1Y2GP52</accession>
<dbReference type="EMBL" id="MCFF01000016">
    <property type="protein sequence ID" value="ORZ17479.1"/>
    <property type="molecule type" value="Genomic_DNA"/>
</dbReference>
<feature type="transmembrane region" description="Helical" evidence="1">
    <location>
        <begin position="69"/>
        <end position="93"/>
    </location>
</feature>
<feature type="transmembrane region" description="Helical" evidence="1">
    <location>
        <begin position="42"/>
        <end position="62"/>
    </location>
</feature>
<evidence type="ECO:0000313" key="3">
    <source>
        <dbReference type="Proteomes" id="UP000193648"/>
    </source>
</evidence>
<keyword evidence="1" id="KW-1133">Transmembrane helix</keyword>
<dbReference type="Proteomes" id="UP000193648">
    <property type="component" value="Unassembled WGS sequence"/>
</dbReference>
<evidence type="ECO:0000256" key="1">
    <source>
        <dbReference type="SAM" id="Phobius"/>
    </source>
</evidence>
<keyword evidence="1" id="KW-0812">Transmembrane</keyword>